<dbReference type="Proteomes" id="UP001207654">
    <property type="component" value="Unassembled WGS sequence"/>
</dbReference>
<evidence type="ECO:0000313" key="1">
    <source>
        <dbReference type="EMBL" id="MCY1077324.1"/>
    </source>
</evidence>
<gene>
    <name evidence="1" type="ORF">OV287_22910</name>
</gene>
<keyword evidence="2" id="KW-1185">Reference proteome</keyword>
<proteinExistence type="predicted"/>
<evidence type="ECO:0000313" key="2">
    <source>
        <dbReference type="Proteomes" id="UP001207654"/>
    </source>
</evidence>
<reference evidence="1 2" key="1">
    <citation type="submission" date="2022-11" db="EMBL/GenBank/DDBJ databases">
        <title>Minimal conservation of predation-associated metabolite biosynthetic gene clusters underscores biosynthetic potential of Myxococcota including descriptions for ten novel species: Archangium lansinium sp. nov., Myxococcus landrumus sp. nov., Nannocystis bai.</title>
        <authorList>
            <person name="Ahearne A."/>
            <person name="Stevens C."/>
            <person name="Phillips K."/>
        </authorList>
    </citation>
    <scope>NUCLEOTIDE SEQUENCE [LARGE SCALE GENOMIC DNA]</scope>
    <source>
        <strain evidence="1 2">MIWBW</strain>
    </source>
</reference>
<protein>
    <submittedName>
        <fullName evidence="1">Uncharacterized protein</fullName>
    </submittedName>
</protein>
<accession>A0ABT4A6N6</accession>
<sequence>MKRWKNHPKFQVHWETKAGGLAPGGGPLMKKVVSEPFNQSVIERAVKTKGSAFAEALHLPEPRTEWLDGSVPIFMGFHYTDGTGDSVKIQIDAGLGDKFPLMPVLDREGVAEVSFQTSLLRSIAELRKRIVDTSVMGGSDQWSLFTSFRMLMAESVSLIDNTLHQLYFKAQYDPLPSWRFNVSALGPRHGVRVMDKLKWVYSITGVPLDARDQVTAFTHVKTVMNHFAHMDPPCMCFTMEEAADWLNKVRMVAELNWRIRQAVGGPPSLSLIELLLQPEVEFVPIYPNAKRIPPPTVGYASVSEATLIAKSRDRT</sequence>
<organism evidence="1 2">
    <name type="scientific">Archangium lansingense</name>
    <dbReference type="NCBI Taxonomy" id="2995310"/>
    <lineage>
        <taxon>Bacteria</taxon>
        <taxon>Pseudomonadati</taxon>
        <taxon>Myxococcota</taxon>
        <taxon>Myxococcia</taxon>
        <taxon>Myxococcales</taxon>
        <taxon>Cystobacterineae</taxon>
        <taxon>Archangiaceae</taxon>
        <taxon>Archangium</taxon>
    </lineage>
</organism>
<comment type="caution">
    <text evidence="1">The sequence shown here is derived from an EMBL/GenBank/DDBJ whole genome shotgun (WGS) entry which is preliminary data.</text>
</comment>
<dbReference type="RefSeq" id="WP_267536158.1">
    <property type="nucleotide sequence ID" value="NZ_JAPNKA010000001.1"/>
</dbReference>
<name>A0ABT4A6N6_9BACT</name>
<dbReference type="EMBL" id="JAPNKA010000001">
    <property type="protein sequence ID" value="MCY1077324.1"/>
    <property type="molecule type" value="Genomic_DNA"/>
</dbReference>